<evidence type="ECO:0000259" key="2">
    <source>
        <dbReference type="Pfam" id="PF17107"/>
    </source>
</evidence>
<dbReference type="InterPro" id="IPR031352">
    <property type="entry name" value="SesA"/>
</dbReference>
<feature type="compositionally biased region" description="Polar residues" evidence="1">
    <location>
        <begin position="156"/>
        <end position="184"/>
    </location>
</feature>
<accession>A0A167UZS9</accession>
<sequence>MSGAEVLGIISAVISIVDATSKVYHAAKDEAGLPPNFKTVAAKLPLITRLLDDTERFVIKEAGEGLTLALRPIVTDCNMKATQLQHLFEKVITAEGASRSERYVKAARTIGKGGRLLTTQIPQAVSRRGQENLSEAIEDVSKVKPSLPDGFEDESTYANYGSGVQNVNTGPGSLYSHQNYGPGN</sequence>
<evidence type="ECO:0000256" key="1">
    <source>
        <dbReference type="SAM" id="MobiDB-lite"/>
    </source>
</evidence>
<dbReference type="STRING" id="1081108.A0A167UZS9"/>
<comment type="caution">
    <text evidence="3">The sequence shown here is derived from an EMBL/GenBank/DDBJ whole genome shotgun (WGS) entry which is preliminary data.</text>
</comment>
<dbReference type="EMBL" id="AZHF01000018">
    <property type="protein sequence ID" value="OAA62072.1"/>
    <property type="molecule type" value="Genomic_DNA"/>
</dbReference>
<reference evidence="3 4" key="1">
    <citation type="journal article" date="2016" name="Genome Biol. Evol.">
        <title>Divergent and convergent evolution of fungal pathogenicity.</title>
        <authorList>
            <person name="Shang Y."/>
            <person name="Xiao G."/>
            <person name="Zheng P."/>
            <person name="Cen K."/>
            <person name="Zhan S."/>
            <person name="Wang C."/>
        </authorList>
    </citation>
    <scope>NUCLEOTIDE SEQUENCE [LARGE SCALE GENOMIC DNA]</scope>
    <source>
        <strain evidence="3 4">RCEF 1005</strain>
    </source>
</reference>
<dbReference type="Proteomes" id="UP000076881">
    <property type="component" value="Unassembled WGS sequence"/>
</dbReference>
<feature type="region of interest" description="Disordered" evidence="1">
    <location>
        <begin position="144"/>
        <end position="184"/>
    </location>
</feature>
<protein>
    <submittedName>
        <fullName evidence="3">Repressible alkaline phosphatase</fullName>
    </submittedName>
</protein>
<evidence type="ECO:0000313" key="3">
    <source>
        <dbReference type="EMBL" id="OAA62072.1"/>
    </source>
</evidence>
<name>A0A167UZS9_CORDF</name>
<evidence type="ECO:0000313" key="4">
    <source>
        <dbReference type="Proteomes" id="UP000076881"/>
    </source>
</evidence>
<organism evidence="3 4">
    <name type="scientific">Akanthomyces lecanii RCEF 1005</name>
    <dbReference type="NCBI Taxonomy" id="1081108"/>
    <lineage>
        <taxon>Eukaryota</taxon>
        <taxon>Fungi</taxon>
        <taxon>Dikarya</taxon>
        <taxon>Ascomycota</taxon>
        <taxon>Pezizomycotina</taxon>
        <taxon>Sordariomycetes</taxon>
        <taxon>Hypocreomycetidae</taxon>
        <taxon>Hypocreales</taxon>
        <taxon>Cordycipitaceae</taxon>
        <taxon>Akanthomyces</taxon>
        <taxon>Cordyceps confragosa</taxon>
    </lineage>
</organism>
<keyword evidence="4" id="KW-1185">Reference proteome</keyword>
<dbReference type="Pfam" id="PF17107">
    <property type="entry name" value="SesA"/>
    <property type="match status" value="1"/>
</dbReference>
<proteinExistence type="predicted"/>
<feature type="domain" description="NACHT-NTPase and P-loop NTPases N-terminal" evidence="2">
    <location>
        <begin position="10"/>
        <end position="116"/>
    </location>
</feature>
<gene>
    <name evidence="3" type="ORF">LEL_10736</name>
</gene>
<dbReference type="AlphaFoldDB" id="A0A167UZS9"/>
<dbReference type="OrthoDB" id="674604at2759"/>